<dbReference type="Proteomes" id="UP001482520">
    <property type="component" value="Unassembled WGS sequence"/>
</dbReference>
<accession>A0ABV1NWY5</accession>
<gene>
    <name evidence="2" type="ORF">V6R90_06825</name>
</gene>
<keyword evidence="3" id="KW-1185">Reference proteome</keyword>
<dbReference type="EMBL" id="JBEGDP010000005">
    <property type="protein sequence ID" value="MEQ7846988.1"/>
    <property type="molecule type" value="Genomic_DNA"/>
</dbReference>
<dbReference type="InterPro" id="IPR000073">
    <property type="entry name" value="AB_hydrolase_1"/>
</dbReference>
<dbReference type="Pfam" id="PF00561">
    <property type="entry name" value="Abhydrolase_1"/>
    <property type="match status" value="1"/>
</dbReference>
<protein>
    <submittedName>
        <fullName evidence="2">Alpha/beta hydrolase</fullName>
    </submittedName>
</protein>
<proteinExistence type="predicted"/>
<dbReference type="RefSeq" id="WP_251532513.1">
    <property type="nucleotide sequence ID" value="NZ_JBEFDI010000440.1"/>
</dbReference>
<reference evidence="2 3" key="1">
    <citation type="submission" date="2024-02" db="EMBL/GenBank/DDBJ databases">
        <title>Full genome sequence of Nocardioides kribbensis.</title>
        <authorList>
            <person name="Poletto B.L."/>
            <person name="Silva G."/>
            <person name="Galante D."/>
            <person name="Campos K.R."/>
            <person name="Santos M.B.N."/>
            <person name="Sacchi C.T."/>
        </authorList>
    </citation>
    <scope>NUCLEOTIDE SEQUENCE [LARGE SCALE GENOMIC DNA]</scope>
    <source>
        <strain evidence="2 3">O4R</strain>
    </source>
</reference>
<dbReference type="InterPro" id="IPR029058">
    <property type="entry name" value="AB_hydrolase_fold"/>
</dbReference>
<organism evidence="2 3">
    <name type="scientific">Nocardioides kribbensis</name>
    <dbReference type="NCBI Taxonomy" id="305517"/>
    <lineage>
        <taxon>Bacteria</taxon>
        <taxon>Bacillati</taxon>
        <taxon>Actinomycetota</taxon>
        <taxon>Actinomycetes</taxon>
        <taxon>Propionibacteriales</taxon>
        <taxon>Nocardioidaceae</taxon>
        <taxon>Nocardioides</taxon>
    </lineage>
</organism>
<dbReference type="PANTHER" id="PTHR43433:SF10">
    <property type="entry name" value="AB HYDROLASE-1 DOMAIN-CONTAINING PROTEIN"/>
    <property type="match status" value="1"/>
</dbReference>
<dbReference type="Gene3D" id="3.40.50.1820">
    <property type="entry name" value="alpha/beta hydrolase"/>
    <property type="match status" value="1"/>
</dbReference>
<keyword evidence="2" id="KW-0378">Hydrolase</keyword>
<dbReference type="SUPFAM" id="SSF53474">
    <property type="entry name" value="alpha/beta-Hydrolases"/>
    <property type="match status" value="1"/>
</dbReference>
<dbReference type="GO" id="GO:0016787">
    <property type="term" value="F:hydrolase activity"/>
    <property type="evidence" value="ECO:0007669"/>
    <property type="project" value="UniProtKB-KW"/>
</dbReference>
<evidence type="ECO:0000313" key="3">
    <source>
        <dbReference type="Proteomes" id="UP001482520"/>
    </source>
</evidence>
<name>A0ABV1NWY5_9ACTN</name>
<dbReference type="InterPro" id="IPR050471">
    <property type="entry name" value="AB_hydrolase"/>
</dbReference>
<evidence type="ECO:0000259" key="1">
    <source>
        <dbReference type="Pfam" id="PF00561"/>
    </source>
</evidence>
<sequence>MDTLTDTLTLADGRTLEHLTGGDPDGFPWLYHSGSPSAAVAYAPVDEAARRAGLRLITFSRAGYGGSSPRRPEQGPPRMADDVADAVELLEHLGVDELVTLGWSGGGPRALATAALLPGRCRAAATLAGVAPHDGAGLDWSAGMAPENVAEYTAAAAGPEAYAAYLEREFLPVLQASPADLTEAMGGLLTPVDQAALDDTYAEWLAETFRRAGAQGVVGVRDDGLACVAPWGFDLASITVPVAVWQGREDAMVPYSHGAWLAEHVPGARAHLFDDEGHLSLVARLDEVLADLTGLAGLR</sequence>
<dbReference type="PANTHER" id="PTHR43433">
    <property type="entry name" value="HYDROLASE, ALPHA/BETA FOLD FAMILY PROTEIN"/>
    <property type="match status" value="1"/>
</dbReference>
<comment type="caution">
    <text evidence="2">The sequence shown here is derived from an EMBL/GenBank/DDBJ whole genome shotgun (WGS) entry which is preliminary data.</text>
</comment>
<feature type="domain" description="AB hydrolase-1" evidence="1">
    <location>
        <begin position="36"/>
        <end position="281"/>
    </location>
</feature>
<evidence type="ECO:0000313" key="2">
    <source>
        <dbReference type="EMBL" id="MEQ7846988.1"/>
    </source>
</evidence>